<dbReference type="Proteomes" id="UP001498476">
    <property type="component" value="Unassembled WGS sequence"/>
</dbReference>
<gene>
    <name evidence="8" type="ORF">QQX98_007361</name>
</gene>
<dbReference type="PANTHER" id="PTHR42718">
    <property type="entry name" value="MAJOR FACILITATOR SUPERFAMILY MULTIDRUG TRANSPORTER MFSC"/>
    <property type="match status" value="1"/>
</dbReference>
<feature type="transmembrane region" description="Helical" evidence="6">
    <location>
        <begin position="437"/>
        <end position="458"/>
    </location>
</feature>
<sequence>MSLTQYELAPVLTHNNHVLSQPEVAAHPTAAGRTTPEPIAPSKTRSAALTTTLACISFLNTFNTGTPTVALPAIAAELALPENLLLWPASVYALGLSCTLLLMGAVADVAGNRPVFLLGAGLYAAGTLAVGLARDAAQLIVFRALQGVAMSLCMPSAVSLITTTFPSGRMRNVAFAVFGGGSPLGFAIGLVLGGVFVQLSGWRTAFYTAAGINAVTVVLAWFALPRTTPVANILRPRLRLDRRRLGQRVPRAVLVTYSGSVMKKPYNIVLLITAVLLVPFFVFWVGRQERLGRPAIISNSIWQKREFTTVCITVFLVWSWFNAFGYWTTLFFQTTQGLTALEAAMRFLPMVIVGLLTNVAAGLVMDKVSAGNLVLVGGLLSAASPLLFAVQGPEWTYWAAGFPAMCLSVVSTDLLFNVSNLVITNSFPSKDQALAGGVFNTVTPLGNSVGPAVTAMIASSVTRAKMGRAGVDESSATLQGYRGAFWACFAAAVISAVISTVGLRKAGKVGMKKDV</sequence>
<evidence type="ECO:0000256" key="2">
    <source>
        <dbReference type="ARBA" id="ARBA00022692"/>
    </source>
</evidence>
<keyword evidence="4 6" id="KW-0472">Membrane</keyword>
<comment type="caution">
    <text evidence="8">The sequence shown here is derived from an EMBL/GenBank/DDBJ whole genome shotgun (WGS) entry which is preliminary data.</text>
</comment>
<feature type="transmembrane region" description="Helical" evidence="6">
    <location>
        <begin position="173"/>
        <end position="199"/>
    </location>
</feature>
<dbReference type="Pfam" id="PF07690">
    <property type="entry name" value="MFS_1"/>
    <property type="match status" value="1"/>
</dbReference>
<comment type="subcellular location">
    <subcellularLocation>
        <location evidence="1">Membrane</location>
        <topology evidence="1">Multi-pass membrane protein</topology>
    </subcellularLocation>
</comment>
<keyword evidence="5" id="KW-0325">Glycoprotein</keyword>
<keyword evidence="2 6" id="KW-0812">Transmembrane</keyword>
<organism evidence="8 9">
    <name type="scientific">Neonectria punicea</name>
    <dbReference type="NCBI Taxonomy" id="979145"/>
    <lineage>
        <taxon>Eukaryota</taxon>
        <taxon>Fungi</taxon>
        <taxon>Dikarya</taxon>
        <taxon>Ascomycota</taxon>
        <taxon>Pezizomycotina</taxon>
        <taxon>Sordariomycetes</taxon>
        <taxon>Hypocreomycetidae</taxon>
        <taxon>Hypocreales</taxon>
        <taxon>Nectriaceae</taxon>
        <taxon>Neonectria</taxon>
    </lineage>
</organism>
<dbReference type="Gene3D" id="1.20.1250.20">
    <property type="entry name" value="MFS general substrate transporter like domains"/>
    <property type="match status" value="1"/>
</dbReference>
<evidence type="ECO:0000313" key="8">
    <source>
        <dbReference type="EMBL" id="KAK7413794.1"/>
    </source>
</evidence>
<feature type="transmembrane region" description="Helical" evidence="6">
    <location>
        <begin position="115"/>
        <end position="134"/>
    </location>
</feature>
<dbReference type="InterPro" id="IPR020846">
    <property type="entry name" value="MFS_dom"/>
</dbReference>
<dbReference type="InterPro" id="IPR036259">
    <property type="entry name" value="MFS_trans_sf"/>
</dbReference>
<feature type="transmembrane region" description="Helical" evidence="6">
    <location>
        <begin position="307"/>
        <end position="327"/>
    </location>
</feature>
<dbReference type="InterPro" id="IPR011701">
    <property type="entry name" value="MFS"/>
</dbReference>
<feature type="transmembrane region" description="Helical" evidence="6">
    <location>
        <begin position="372"/>
        <end position="390"/>
    </location>
</feature>
<feature type="transmembrane region" description="Helical" evidence="6">
    <location>
        <begin position="484"/>
        <end position="503"/>
    </location>
</feature>
<feature type="transmembrane region" description="Helical" evidence="6">
    <location>
        <begin position="140"/>
        <end position="161"/>
    </location>
</feature>
<feature type="transmembrane region" description="Helical" evidence="6">
    <location>
        <begin position="85"/>
        <end position="103"/>
    </location>
</feature>
<dbReference type="EMBL" id="JAZAVJ010000119">
    <property type="protein sequence ID" value="KAK7413794.1"/>
    <property type="molecule type" value="Genomic_DNA"/>
</dbReference>
<evidence type="ECO:0000256" key="4">
    <source>
        <dbReference type="ARBA" id="ARBA00023136"/>
    </source>
</evidence>
<reference evidence="8 9" key="1">
    <citation type="journal article" date="2025" name="Microbiol. Resour. Announc.">
        <title>Draft genome sequences for Neonectria magnoliae and Neonectria punicea, canker pathogens of Liriodendron tulipifera and Acer saccharum in West Virginia.</title>
        <authorList>
            <person name="Petronek H.M."/>
            <person name="Kasson M.T."/>
            <person name="Metheny A.M."/>
            <person name="Stauder C.M."/>
            <person name="Lovett B."/>
            <person name="Lynch S.C."/>
            <person name="Garnas J.R."/>
            <person name="Kasson L.R."/>
            <person name="Stajich J.E."/>
        </authorList>
    </citation>
    <scope>NUCLEOTIDE SEQUENCE [LARGE SCALE GENOMIC DNA]</scope>
    <source>
        <strain evidence="8 9">NRRL 64653</strain>
    </source>
</reference>
<accession>A0ABR1GYT8</accession>
<feature type="transmembrane region" description="Helical" evidence="6">
    <location>
        <begin position="347"/>
        <end position="365"/>
    </location>
</feature>
<proteinExistence type="predicted"/>
<name>A0ABR1GYT8_9HYPO</name>
<dbReference type="PANTHER" id="PTHR42718:SF10">
    <property type="entry name" value="TRANSPORTER, PUTATIVE (AFU_ORTHOLOGUE AFUA_8G06760)-RELATED"/>
    <property type="match status" value="1"/>
</dbReference>
<dbReference type="SUPFAM" id="SSF103473">
    <property type="entry name" value="MFS general substrate transporter"/>
    <property type="match status" value="1"/>
</dbReference>
<feature type="transmembrane region" description="Helical" evidence="6">
    <location>
        <begin position="268"/>
        <end position="286"/>
    </location>
</feature>
<evidence type="ECO:0000256" key="5">
    <source>
        <dbReference type="ARBA" id="ARBA00023180"/>
    </source>
</evidence>
<feature type="domain" description="Major facilitator superfamily (MFS) profile" evidence="7">
    <location>
        <begin position="49"/>
        <end position="507"/>
    </location>
</feature>
<dbReference type="PROSITE" id="PS50850">
    <property type="entry name" value="MFS"/>
    <property type="match status" value="1"/>
</dbReference>
<evidence type="ECO:0000256" key="1">
    <source>
        <dbReference type="ARBA" id="ARBA00004141"/>
    </source>
</evidence>
<keyword evidence="9" id="KW-1185">Reference proteome</keyword>
<keyword evidence="3 6" id="KW-1133">Transmembrane helix</keyword>
<feature type="transmembrane region" description="Helical" evidence="6">
    <location>
        <begin position="205"/>
        <end position="224"/>
    </location>
</feature>
<feature type="transmembrane region" description="Helical" evidence="6">
    <location>
        <begin position="396"/>
        <end position="416"/>
    </location>
</feature>
<evidence type="ECO:0000256" key="6">
    <source>
        <dbReference type="SAM" id="Phobius"/>
    </source>
</evidence>
<evidence type="ECO:0000256" key="3">
    <source>
        <dbReference type="ARBA" id="ARBA00022989"/>
    </source>
</evidence>
<protein>
    <recommendedName>
        <fullName evidence="7">Major facilitator superfamily (MFS) profile domain-containing protein</fullName>
    </recommendedName>
</protein>
<evidence type="ECO:0000259" key="7">
    <source>
        <dbReference type="PROSITE" id="PS50850"/>
    </source>
</evidence>
<evidence type="ECO:0000313" key="9">
    <source>
        <dbReference type="Proteomes" id="UP001498476"/>
    </source>
</evidence>
<dbReference type="Gene3D" id="1.20.1720.10">
    <property type="entry name" value="Multidrug resistance protein D"/>
    <property type="match status" value="1"/>
</dbReference>